<evidence type="ECO:0000313" key="2">
    <source>
        <dbReference type="EMBL" id="CAE8604895.1"/>
    </source>
</evidence>
<dbReference type="EMBL" id="CAJNNV010017088">
    <property type="protein sequence ID" value="CAE8604895.1"/>
    <property type="molecule type" value="Genomic_DNA"/>
</dbReference>
<comment type="caution">
    <text evidence="2">The sequence shown here is derived from an EMBL/GenBank/DDBJ whole genome shotgun (WGS) entry which is preliminary data.</text>
</comment>
<reference evidence="2" key="1">
    <citation type="submission" date="2021-02" db="EMBL/GenBank/DDBJ databases">
        <authorList>
            <person name="Dougan E. K."/>
            <person name="Rhodes N."/>
            <person name="Thang M."/>
            <person name="Chan C."/>
        </authorList>
    </citation>
    <scope>NUCLEOTIDE SEQUENCE</scope>
</reference>
<dbReference type="AlphaFoldDB" id="A0A813ESE1"/>
<sequence length="436" mass="48233">MSVQTSCWLWLLLLTPNLASGFEGCQLGEAVRAFRPPADGSLCPPSESRCWHDGVVADGPGRGDAMVTVLWSDAEPMNRRVHGSYALRKSSATPCFSPSAMSEVGSCLDDGCWRYSDSCHDSIGGVLRAQGADGSTKHSSCRELGQSGYCSTAKVAKLCPESCGKCRPLRSCVNLKRMLPLFQRYAQWAWYSQWNQDSVLHLLLVNPDSALRTPAGSRFFVEFGFRPVKGRLGDESNSEYLRRLGWKGVRFDLDHEEPSVGLFRERITMENVVSVFRRHNVPQKPGIVMIDIDSCDLWVFLGLTEVFRPRVVQIEYNRHLRFADNLTLDCRAGGKPGTTDSELYGASIHAIAAAAEARGYAVAWVERCFDVFLVRSDLVCPGSKLPNLDAFKSFTLHDGGCLDPWGEFASPATAQERQSVFLDLSSTPTSLRKGDR</sequence>
<evidence type="ECO:0000313" key="3">
    <source>
        <dbReference type="Proteomes" id="UP000654075"/>
    </source>
</evidence>
<accession>A0A813ESE1</accession>
<name>A0A813ESE1_POLGL</name>
<dbReference type="Proteomes" id="UP000654075">
    <property type="component" value="Unassembled WGS sequence"/>
</dbReference>
<evidence type="ECO:0000256" key="1">
    <source>
        <dbReference type="SAM" id="SignalP"/>
    </source>
</evidence>
<gene>
    <name evidence="2" type="ORF">PGLA1383_LOCUS23038</name>
</gene>
<proteinExistence type="predicted"/>
<feature type="chain" id="PRO_5033008674" description="ShKT domain-containing protein" evidence="1">
    <location>
        <begin position="22"/>
        <end position="436"/>
    </location>
</feature>
<feature type="signal peptide" evidence="1">
    <location>
        <begin position="1"/>
        <end position="21"/>
    </location>
</feature>
<dbReference type="OrthoDB" id="406376at2759"/>
<evidence type="ECO:0008006" key="4">
    <source>
        <dbReference type="Google" id="ProtNLM"/>
    </source>
</evidence>
<organism evidence="2 3">
    <name type="scientific">Polarella glacialis</name>
    <name type="common">Dinoflagellate</name>
    <dbReference type="NCBI Taxonomy" id="89957"/>
    <lineage>
        <taxon>Eukaryota</taxon>
        <taxon>Sar</taxon>
        <taxon>Alveolata</taxon>
        <taxon>Dinophyceae</taxon>
        <taxon>Suessiales</taxon>
        <taxon>Suessiaceae</taxon>
        <taxon>Polarella</taxon>
    </lineage>
</organism>
<keyword evidence="1" id="KW-0732">Signal</keyword>
<protein>
    <recommendedName>
        <fullName evidence="4">ShKT domain-containing protein</fullName>
    </recommendedName>
</protein>
<keyword evidence="3" id="KW-1185">Reference proteome</keyword>